<dbReference type="Pfam" id="PF03659">
    <property type="entry name" value="Glyco_hydro_71"/>
    <property type="match status" value="1"/>
</dbReference>
<dbReference type="CDD" id="cd11577">
    <property type="entry name" value="GH71"/>
    <property type="match status" value="1"/>
</dbReference>
<reference evidence="3" key="1">
    <citation type="submission" date="2023-02" db="EMBL/GenBank/DDBJ databases">
        <title>Identification and recombinant expression of a fungal hydrolase from Papiliotrema laurentii that hydrolyzes apple cutin and clears colloidal polyester polyurethane.</title>
        <authorList>
            <consortium name="DOE Joint Genome Institute"/>
            <person name="Roman V.A."/>
            <person name="Bojanowski C."/>
            <person name="Crable B.R."/>
            <person name="Wagner D.N."/>
            <person name="Hung C.S."/>
            <person name="Nadeau L.J."/>
            <person name="Schratz L."/>
            <person name="Haridas S."/>
            <person name="Pangilinan J."/>
            <person name="Lipzen A."/>
            <person name="Na H."/>
            <person name="Yan M."/>
            <person name="Ng V."/>
            <person name="Grigoriev I.V."/>
            <person name="Spatafora J.W."/>
            <person name="Barlow D."/>
            <person name="Biffinger J."/>
            <person name="Kelley-Loughnane N."/>
            <person name="Varaljay V.A."/>
            <person name="Crookes-Goodson W.J."/>
        </authorList>
    </citation>
    <scope>NUCLEOTIDE SEQUENCE</scope>
    <source>
        <strain evidence="3">5307AH</strain>
    </source>
</reference>
<feature type="compositionally biased region" description="Pro residues" evidence="1">
    <location>
        <begin position="169"/>
        <end position="183"/>
    </location>
</feature>
<proteinExistence type="predicted"/>
<evidence type="ECO:0000313" key="4">
    <source>
        <dbReference type="Proteomes" id="UP001182556"/>
    </source>
</evidence>
<dbReference type="Gene3D" id="3.20.20.80">
    <property type="entry name" value="Glycosidases"/>
    <property type="match status" value="1"/>
</dbReference>
<feature type="region of interest" description="Disordered" evidence="1">
    <location>
        <begin position="161"/>
        <end position="187"/>
    </location>
</feature>
<feature type="region of interest" description="Disordered" evidence="1">
    <location>
        <begin position="115"/>
        <end position="138"/>
    </location>
</feature>
<dbReference type="Proteomes" id="UP001182556">
    <property type="component" value="Unassembled WGS sequence"/>
</dbReference>
<protein>
    <submittedName>
        <fullName evidence="3">Glycosyl hydrolase family 71-domain-containing protein</fullName>
    </submittedName>
</protein>
<comment type="caution">
    <text evidence="3">The sequence shown here is derived from an EMBL/GenBank/DDBJ whole genome shotgun (WGS) entry which is preliminary data.</text>
</comment>
<evidence type="ECO:0000256" key="1">
    <source>
        <dbReference type="SAM" id="MobiDB-lite"/>
    </source>
</evidence>
<evidence type="ECO:0000313" key="3">
    <source>
        <dbReference type="EMBL" id="KAK1925763.1"/>
    </source>
</evidence>
<gene>
    <name evidence="3" type="ORF">DB88DRAFT_539178</name>
</gene>
<feature type="compositionally biased region" description="Polar residues" evidence="1">
    <location>
        <begin position="118"/>
        <end position="129"/>
    </location>
</feature>
<organism evidence="3 4">
    <name type="scientific">Papiliotrema laurentii</name>
    <name type="common">Cryptococcus laurentii</name>
    <dbReference type="NCBI Taxonomy" id="5418"/>
    <lineage>
        <taxon>Eukaryota</taxon>
        <taxon>Fungi</taxon>
        <taxon>Dikarya</taxon>
        <taxon>Basidiomycota</taxon>
        <taxon>Agaricomycotina</taxon>
        <taxon>Tremellomycetes</taxon>
        <taxon>Tremellales</taxon>
        <taxon>Rhynchogastremaceae</taxon>
        <taxon>Papiliotrema</taxon>
    </lineage>
</organism>
<keyword evidence="3" id="KW-0378">Hydrolase</keyword>
<accession>A0AAD9L7D1</accession>
<dbReference type="EMBL" id="JAODAN010000003">
    <property type="protein sequence ID" value="KAK1925763.1"/>
    <property type="molecule type" value="Genomic_DNA"/>
</dbReference>
<evidence type="ECO:0000256" key="2">
    <source>
        <dbReference type="SAM" id="SignalP"/>
    </source>
</evidence>
<name>A0AAD9L7D1_PAPLA</name>
<keyword evidence="2" id="KW-0732">Signal</keyword>
<dbReference type="AlphaFoldDB" id="A0AAD9L7D1"/>
<dbReference type="InterPro" id="IPR005197">
    <property type="entry name" value="Glyco_hydro_71"/>
</dbReference>
<keyword evidence="4" id="KW-1185">Reference proteome</keyword>
<dbReference type="GO" id="GO:0051118">
    <property type="term" value="F:glucan endo-1,3-alpha-glucosidase activity"/>
    <property type="evidence" value="ECO:0007669"/>
    <property type="project" value="InterPro"/>
</dbReference>
<sequence>MLSSTFVFTLLPLLFVPVEAAVIPARRLVAERDVSFESVRNAVVAFAQPSLEPISDPTSAFDFEDAPIPTPFFAAVQPTPTQTLEDVANAQVFAAEQGEQGHWVVYTTSSWIPAADPASTSPSQDQPEPSTGPAYQPVNSVVSSLLPSSLIPSLLPTAPTSLNSSPLPTSAPFPTASPHPAPPTGGGDYLPGKHVFAHFMVGIVSTYHQQDWVNDIKLAKEKGITGFALNIGVDPYTQDQLDLAYAAAEAVGDFQMFISFDFNWYKPDDTNGVATMMKRYVDKPAQLLVNGKPFVSSFIGDGFNWKACAEIVGREIYAVPFFQPTSEHANDPGVSGLFSWAAWPGQLDNQPLKANMTLDRDEAYLDVLDPAGKQYMAPASPWFFTHFGPEVPYSKNWLFYSESLWKTRWEQILELGSRGVNFVEIVTWNDYGEAHHVGPYNTPHTDDGASKWAEGLDHSAMLEFAVPYIEAFKQGKREPVINKEMLVYWHRPHMKDANCDATDNCGSKPKGWDYVDDVLFVSTMTSNGGTVIVNSGSGTPFIQTVEAGVQTFEVPMQVGEQRFQLLTNAGLSAGGSSNVTVTDSCWNGIYNFNFHSGIIA</sequence>
<feature type="chain" id="PRO_5042159082" evidence="2">
    <location>
        <begin position="21"/>
        <end position="600"/>
    </location>
</feature>
<feature type="signal peptide" evidence="2">
    <location>
        <begin position="1"/>
        <end position="20"/>
    </location>
</feature>